<dbReference type="PROSITE" id="PS00018">
    <property type="entry name" value="EF_HAND_1"/>
    <property type="match status" value="1"/>
</dbReference>
<accession>A0A6Q2YMU0</accession>
<reference evidence="3" key="4">
    <citation type="submission" date="2025-09" db="UniProtKB">
        <authorList>
            <consortium name="Ensembl"/>
        </authorList>
    </citation>
    <scope>IDENTIFICATION</scope>
</reference>
<evidence type="ECO:0000256" key="1">
    <source>
        <dbReference type="ARBA" id="ARBA00022729"/>
    </source>
</evidence>
<dbReference type="PANTHER" id="PTHR46222">
    <property type="entry name" value="PEPTIDYL-PROLYL CIS-TRANS ISOMERASE FKBP7/14"/>
    <property type="match status" value="1"/>
</dbReference>
<evidence type="ECO:0008006" key="5">
    <source>
        <dbReference type="Google" id="ProtNLM"/>
    </source>
</evidence>
<name>A0A6Q2YMU0_ESOLU</name>
<dbReference type="Bgee" id="ENSELUG00000033081">
    <property type="expression patterns" value="Expressed in muscle tissue"/>
</dbReference>
<evidence type="ECO:0000313" key="3">
    <source>
        <dbReference type="Ensembl" id="ENSELUP00000067085.2"/>
    </source>
</evidence>
<reference evidence="3" key="2">
    <citation type="submission" date="2020-02" db="EMBL/GenBank/DDBJ databases">
        <title>Esox lucius (northern pike) genome, fEsoLuc1, primary haplotype.</title>
        <authorList>
            <person name="Myers G."/>
            <person name="Karagic N."/>
            <person name="Meyer A."/>
            <person name="Pippel M."/>
            <person name="Reichard M."/>
            <person name="Winkler S."/>
            <person name="Tracey A."/>
            <person name="Sims Y."/>
            <person name="Howe K."/>
            <person name="Rhie A."/>
            <person name="Formenti G."/>
            <person name="Durbin R."/>
            <person name="Fedrigo O."/>
            <person name="Jarvis E.D."/>
        </authorList>
    </citation>
    <scope>NUCLEOTIDE SEQUENCE [LARGE SCALE GENOMIC DNA]</scope>
</reference>
<keyword evidence="4" id="KW-1185">Reference proteome</keyword>
<dbReference type="InParanoid" id="A0A6Q2YMU0"/>
<gene>
    <name evidence="3" type="primary">FKBP14</name>
</gene>
<organism evidence="3 4">
    <name type="scientific">Esox lucius</name>
    <name type="common">Northern pike</name>
    <dbReference type="NCBI Taxonomy" id="8010"/>
    <lineage>
        <taxon>Eukaryota</taxon>
        <taxon>Metazoa</taxon>
        <taxon>Chordata</taxon>
        <taxon>Craniata</taxon>
        <taxon>Vertebrata</taxon>
        <taxon>Euteleostomi</taxon>
        <taxon>Actinopterygii</taxon>
        <taxon>Neopterygii</taxon>
        <taxon>Teleostei</taxon>
        <taxon>Protacanthopterygii</taxon>
        <taxon>Esociformes</taxon>
        <taxon>Esocidae</taxon>
        <taxon>Esox</taxon>
    </lineage>
</organism>
<protein>
    <recommendedName>
        <fullName evidence="5">FKBP prolyl isomerase 14</fullName>
    </recommendedName>
</protein>
<keyword evidence="1" id="KW-0732">Signal</keyword>
<dbReference type="Gene3D" id="1.10.238.10">
    <property type="entry name" value="EF-hand"/>
    <property type="match status" value="1"/>
</dbReference>
<dbReference type="InterPro" id="IPR018247">
    <property type="entry name" value="EF_Hand_1_Ca_BS"/>
</dbReference>
<dbReference type="Proteomes" id="UP000265140">
    <property type="component" value="Chromosome 20"/>
</dbReference>
<evidence type="ECO:0000313" key="4">
    <source>
        <dbReference type="Proteomes" id="UP000265140"/>
    </source>
</evidence>
<keyword evidence="2" id="KW-0677">Repeat</keyword>
<proteinExistence type="predicted"/>
<dbReference type="Ensembl" id="ENSELUT00000069490.2">
    <property type="protein sequence ID" value="ENSELUP00000067085.2"/>
    <property type="gene ID" value="ENSELUG00000033081.2"/>
</dbReference>
<dbReference type="InterPro" id="IPR052273">
    <property type="entry name" value="PPIase_FKBP"/>
</dbReference>
<sequence>ICSGVRSQLTIPPGLAFGKEEKDTVFHIYSNTQLLLLMPCTFISFHLNVDWKLSKLEYLKKEFERHGYPANDMHHESMVEDIINKEDEDEEGLISFREVSFKHNEL</sequence>
<evidence type="ECO:0000256" key="2">
    <source>
        <dbReference type="ARBA" id="ARBA00022737"/>
    </source>
</evidence>
<dbReference type="GeneTree" id="ENSGT00940000157858"/>
<dbReference type="PANTHER" id="PTHR46222:SF1">
    <property type="entry name" value="PEPTIDYL-PROLYL CIS-TRANS ISOMERASE FKBP14"/>
    <property type="match status" value="1"/>
</dbReference>
<dbReference type="AlphaFoldDB" id="A0A6Q2YMU0"/>
<reference evidence="4" key="1">
    <citation type="journal article" date="2014" name="PLoS ONE">
        <title>The genome and linkage map of the northern pike (Esox lucius): conserved synteny revealed between the salmonid sister group and the Neoteleostei.</title>
        <authorList>
            <person name="Rondeau E.B."/>
            <person name="Minkley D.R."/>
            <person name="Leong J.S."/>
            <person name="Messmer A.M."/>
            <person name="Jantzen J.R."/>
            <person name="von Schalburg K.R."/>
            <person name="Lemon C."/>
            <person name="Bird N.H."/>
            <person name="Koop B.F."/>
        </authorList>
    </citation>
    <scope>NUCLEOTIDE SEQUENCE</scope>
</reference>
<reference evidence="3" key="3">
    <citation type="submission" date="2025-08" db="UniProtKB">
        <authorList>
            <consortium name="Ensembl"/>
        </authorList>
    </citation>
    <scope>IDENTIFICATION</scope>
</reference>